<evidence type="ECO:0000313" key="3">
    <source>
        <dbReference type="Proteomes" id="UP001140453"/>
    </source>
</evidence>
<dbReference type="InterPro" id="IPR032719">
    <property type="entry name" value="WbsX"/>
</dbReference>
<dbReference type="PANTHER" id="PTHR41244:SF1">
    <property type="entry name" value="GLYCOSYLTRANSFERASE"/>
    <property type="match status" value="1"/>
</dbReference>
<feature type="region of interest" description="Disordered" evidence="1">
    <location>
        <begin position="748"/>
        <end position="776"/>
    </location>
</feature>
<comment type="caution">
    <text evidence="2">The sequence shown here is derived from an EMBL/GenBank/DDBJ whole genome shotgun (WGS) entry which is preliminary data.</text>
</comment>
<dbReference type="OrthoDB" id="3474152at2759"/>
<keyword evidence="3" id="KW-1185">Reference proteome</keyword>
<organism evidence="2 3">
    <name type="scientific">Gnomoniopsis smithogilvyi</name>
    <dbReference type="NCBI Taxonomy" id="1191159"/>
    <lineage>
        <taxon>Eukaryota</taxon>
        <taxon>Fungi</taxon>
        <taxon>Dikarya</taxon>
        <taxon>Ascomycota</taxon>
        <taxon>Pezizomycotina</taxon>
        <taxon>Sordariomycetes</taxon>
        <taxon>Sordariomycetidae</taxon>
        <taxon>Diaporthales</taxon>
        <taxon>Gnomoniaceae</taxon>
        <taxon>Gnomoniopsis</taxon>
    </lineage>
</organism>
<accession>A0A9W8YPE2</accession>
<reference evidence="2" key="1">
    <citation type="submission" date="2022-10" db="EMBL/GenBank/DDBJ databases">
        <title>Tapping the CABI collections for fungal endophytes: first genome assemblies for Collariella, Neodidymelliopsis, Ascochyta clinopodiicola, Didymella pomorum, Didymosphaeria variabile, Neocosmospora piperis and Neocucurbitaria cava.</title>
        <authorList>
            <person name="Hill R."/>
        </authorList>
    </citation>
    <scope>NUCLEOTIDE SEQUENCE</scope>
    <source>
        <strain evidence="2">IMI 355082</strain>
    </source>
</reference>
<proteinExistence type="predicted"/>
<sequence>MKIKSIYHRPQRLRSSRLIFTFLLAFFFFQFSNLEWNAGYDASAYRLLSSLVGPRIEPKVYQETTEWEGYTIKPIAYVFPQFHAIPENDRFWGDNFTEWTNVKKLKENRFGLETLQPTKEIGYYNLLDYDVRVRYAKLVKESGIYGIAYHHYWFGYPVMDQPLRAMLEDGQPDVPFMLSWANEPWTVRWDGQTWGDGTLLAQDYGNSTEWRRHFDWMATFFRHPNYIRSGGKVQFIVYAGEHIGDTGKRMFAKWRRWAAEDPDIGGLDIIETIWVTDNPAERGPADAINEFMPHSGGEMDNTAWERSGRIGNVYHRGVMVSWDNSPRHVNDGDSDSTIWIHPELWKQSLIGVMRHIKLDPNPRGQENFLFINALNEWGEGNVLEPSIQWGSKFSRAFRAAKDYADSSLPWIDDLIRQGEELEPEVMDESSQVDVCVIIRDFTGANPWSEVWQLQHTLWSLQAQYNPRWRAVVVPVGEETWMRGIEAQVLDSFDPRIKSFDIPEGQRYDNTINSADDVTDWVIENIGDMSPSCGKATYMLITNASTTYEPHTFDVASRKRTDIIGLNFISPSTMSLQNQREKNLTWNQRCSRYSEKTPLQLCQRMIPKHGALDISAALVNLGRWRREQHKFKEARNQYGDSVRILAELESRQKESWAWASPSSSQCDVIGADTYPSCIRTGHIWFDGPNVGGFNSGCYSGQTLQQAFWETEVPTHWDYKRFKQEDPFCVRLSEERYQGVLAGEVLAPSELSDGSEENYGGPDTTKEDDYDIGSAWTA</sequence>
<evidence type="ECO:0000256" key="1">
    <source>
        <dbReference type="SAM" id="MobiDB-lite"/>
    </source>
</evidence>
<dbReference type="AlphaFoldDB" id="A0A9W8YPE2"/>
<gene>
    <name evidence="2" type="ORF">N0V93_007963</name>
</gene>
<name>A0A9W8YPE2_9PEZI</name>
<evidence type="ECO:0000313" key="2">
    <source>
        <dbReference type="EMBL" id="KAJ4387372.1"/>
    </source>
</evidence>
<dbReference type="CDD" id="cd11579">
    <property type="entry name" value="Glyco_tran_WbsX"/>
    <property type="match status" value="1"/>
</dbReference>
<dbReference type="Gene3D" id="3.20.20.80">
    <property type="entry name" value="Glycosidases"/>
    <property type="match status" value="1"/>
</dbReference>
<dbReference type="EMBL" id="JAPEVB010000005">
    <property type="protein sequence ID" value="KAJ4387372.1"/>
    <property type="molecule type" value="Genomic_DNA"/>
</dbReference>
<dbReference type="PANTHER" id="PTHR41244">
    <property type="entry name" value="RHAMNAN SYNTHESIS F"/>
    <property type="match status" value="1"/>
</dbReference>
<dbReference type="Proteomes" id="UP001140453">
    <property type="component" value="Unassembled WGS sequence"/>
</dbReference>
<dbReference type="Pfam" id="PF14307">
    <property type="entry name" value="Glyco_tran_WbsX"/>
    <property type="match status" value="2"/>
</dbReference>
<protein>
    <submittedName>
        <fullName evidence="2">Uncharacterized protein</fullName>
    </submittedName>
</protein>